<dbReference type="Proteomes" id="UP000789366">
    <property type="component" value="Unassembled WGS sequence"/>
</dbReference>
<evidence type="ECO:0000313" key="2">
    <source>
        <dbReference type="Proteomes" id="UP000789366"/>
    </source>
</evidence>
<dbReference type="EMBL" id="CAJVPW010009130">
    <property type="protein sequence ID" value="CAG8601368.1"/>
    <property type="molecule type" value="Genomic_DNA"/>
</dbReference>
<name>A0ACA9MQU3_9GLOM</name>
<sequence>MSNFSVPGFPPPAYNPYNQNSNNDDCILTTSEDFEYSARIDNNLDNFTYSEEITVRRSTKNFEQVARVNSQKQLVRENALHKVIAAKKQEDLTRINSQKKLARGDSARKLRQPDKLSSENDYDSNIVERQQITTNSNRVLRSKETEEITLHRNASLRKLEAVTRVNSQRKLERGYSNRKLQQLDSFGPEDDYDSNLIEGQLVTTNLHDTFYSEEIALNKNASLRKLGAANYQNKLASDSFKELQQSDRNRPTNGHNSTKRSVTAFEQFQSWLIND</sequence>
<protein>
    <submittedName>
        <fullName evidence="1">2784_t:CDS:1</fullName>
    </submittedName>
</protein>
<organism evidence="1 2">
    <name type="scientific">Cetraspora pellucida</name>
    <dbReference type="NCBI Taxonomy" id="1433469"/>
    <lineage>
        <taxon>Eukaryota</taxon>
        <taxon>Fungi</taxon>
        <taxon>Fungi incertae sedis</taxon>
        <taxon>Mucoromycota</taxon>
        <taxon>Glomeromycotina</taxon>
        <taxon>Glomeromycetes</taxon>
        <taxon>Diversisporales</taxon>
        <taxon>Gigasporaceae</taxon>
        <taxon>Cetraspora</taxon>
    </lineage>
</organism>
<gene>
    <name evidence="1" type="ORF">SPELUC_LOCUS7132</name>
</gene>
<feature type="non-terminal residue" evidence="1">
    <location>
        <position position="275"/>
    </location>
</feature>
<reference evidence="1" key="1">
    <citation type="submission" date="2021-06" db="EMBL/GenBank/DDBJ databases">
        <authorList>
            <person name="Kallberg Y."/>
            <person name="Tangrot J."/>
            <person name="Rosling A."/>
        </authorList>
    </citation>
    <scope>NUCLEOTIDE SEQUENCE</scope>
    <source>
        <strain evidence="1">28 12/20/2015</strain>
    </source>
</reference>
<accession>A0ACA9MQU3</accession>
<evidence type="ECO:0000313" key="1">
    <source>
        <dbReference type="EMBL" id="CAG8601368.1"/>
    </source>
</evidence>
<comment type="caution">
    <text evidence="1">The sequence shown here is derived from an EMBL/GenBank/DDBJ whole genome shotgun (WGS) entry which is preliminary data.</text>
</comment>
<keyword evidence="2" id="KW-1185">Reference proteome</keyword>
<proteinExistence type="predicted"/>